<evidence type="ECO:0000259" key="1">
    <source>
        <dbReference type="Pfam" id="PF01610"/>
    </source>
</evidence>
<dbReference type="eggNOG" id="COG3464">
    <property type="taxonomic scope" value="Bacteria"/>
</dbReference>
<sequence>MGLASPWQVSISSFDAEKKRLDIHLDVAPGSTFCCPECGILKLQSFPWSGRDSGFTLLFEAMIMVMARSMAVKAIATIVGEHDTRIWRIVHHYVDQAREMEDYSAVTTVGVDEPSSKRGHNSVTLFADLARSKVLFATEGKDASTVERFRDDLVAHKGNPASVTECCSDMSPACISGIGSHFVNAHLSFDKFHVMQIINHAVDEVRRQEQQERPELKKSRYLWLKNQQNLKAKQRNRLEELSLAKLNLKTARADRMRLAFQECFNQPVTLAESFLKKWCFRAANSISPYPLETARSQDNDGWTHRASWAGI</sequence>
<dbReference type="RefSeq" id="WP_010933809.1">
    <property type="nucleotide sequence ID" value="NC_002932.3"/>
</dbReference>
<dbReference type="InterPro" id="IPR002560">
    <property type="entry name" value="Transposase_DDE"/>
</dbReference>
<organism evidence="3 4">
    <name type="scientific">Chlorobaculum tepidum (strain ATCC 49652 / DSM 12025 / NBRC 103806 / TLS)</name>
    <name type="common">Chlorobium tepidum</name>
    <dbReference type="NCBI Taxonomy" id="194439"/>
    <lineage>
        <taxon>Bacteria</taxon>
        <taxon>Pseudomonadati</taxon>
        <taxon>Chlorobiota</taxon>
        <taxon>Chlorobiia</taxon>
        <taxon>Chlorobiales</taxon>
        <taxon>Chlorobiaceae</taxon>
        <taxon>Chlorobaculum</taxon>
    </lineage>
</organism>
<name>Q8KAK4_CHLTE</name>
<dbReference type="InterPro" id="IPR032877">
    <property type="entry name" value="Transposase_HTH"/>
</dbReference>
<protein>
    <submittedName>
        <fullName evidence="3">Transposase, putative</fullName>
    </submittedName>
</protein>
<dbReference type="STRING" id="194439.CT2156"/>
<evidence type="ECO:0000313" key="4">
    <source>
        <dbReference type="Proteomes" id="UP000001007"/>
    </source>
</evidence>
<dbReference type="InterPro" id="IPR047951">
    <property type="entry name" value="Transpos_ISL3"/>
</dbReference>
<keyword evidence="4" id="KW-1185">Reference proteome</keyword>
<dbReference type="OrthoDB" id="593834at2"/>
<dbReference type="KEGG" id="cte:CT2156"/>
<feature type="domain" description="Transposase IS204/IS1001/IS1096/IS1165 DDE" evidence="1">
    <location>
        <begin position="109"/>
        <end position="285"/>
    </location>
</feature>
<dbReference type="Pfam" id="PF01610">
    <property type="entry name" value="DDE_Tnp_ISL3"/>
    <property type="match status" value="1"/>
</dbReference>
<evidence type="ECO:0000313" key="3">
    <source>
        <dbReference type="EMBL" id="AAM73372.1"/>
    </source>
</evidence>
<dbReference type="DNASU" id="1007403"/>
<gene>
    <name evidence="3" type="ordered locus">CT2156</name>
</gene>
<dbReference type="HOGENOM" id="CLU_041900_0_1_10"/>
<dbReference type="AlphaFoldDB" id="Q8KAK4"/>
<dbReference type="Pfam" id="PF13542">
    <property type="entry name" value="HTH_Tnp_ISL3"/>
    <property type="match status" value="1"/>
</dbReference>
<dbReference type="PANTHER" id="PTHR33498:SF1">
    <property type="entry name" value="TRANSPOSASE FOR INSERTION SEQUENCE ELEMENT IS1557"/>
    <property type="match status" value="1"/>
</dbReference>
<accession>Q8KAK4</accession>
<reference evidence="3 4" key="1">
    <citation type="journal article" date="2002" name="Proc. Natl. Acad. Sci. U.S.A.">
        <title>The complete genome sequence of Chlorobium tepidum TLS, a photosynthetic, anaerobic, green-sulfur bacterium.</title>
        <authorList>
            <person name="Eisen J.A."/>
            <person name="Nelson K.E."/>
            <person name="Paulsen I.T."/>
            <person name="Heidelberg J.F."/>
            <person name="Wu M."/>
            <person name="Dodson R.J."/>
            <person name="Deboy R."/>
            <person name="Gwinn M.L."/>
            <person name="Nelson W.C."/>
            <person name="Haft D.H."/>
            <person name="Hickey E.K."/>
            <person name="Peterson J.D."/>
            <person name="Durkin A.S."/>
            <person name="Kolonay J.L."/>
            <person name="Yang F."/>
            <person name="Holt I."/>
            <person name="Umayam L.A."/>
            <person name="Mason T."/>
            <person name="Brenner M."/>
            <person name="Shea T.P."/>
            <person name="Parksey D."/>
            <person name="Nierman W.C."/>
            <person name="Feldblyum T.V."/>
            <person name="Hansen C.L."/>
            <person name="Craven M.B."/>
            <person name="Radune D."/>
            <person name="Vamathevan J."/>
            <person name="Khouri H."/>
            <person name="White O."/>
            <person name="Gruber T.M."/>
            <person name="Ketchum K.A."/>
            <person name="Venter J.C."/>
            <person name="Tettelin H."/>
            <person name="Bryant D.A."/>
            <person name="Fraser C.M."/>
        </authorList>
    </citation>
    <scope>NUCLEOTIDE SEQUENCE [LARGE SCALE GENOMIC DNA]</scope>
    <source>
        <strain evidence="4">ATCC 49652 / DSM 12025 / NBRC 103806 / TLS</strain>
    </source>
</reference>
<feature type="domain" description="Transposase IS204/IS1001/IS1096/IS1165 helix-turn-helix" evidence="2">
    <location>
        <begin position="45"/>
        <end position="94"/>
    </location>
</feature>
<dbReference type="EnsemblBacteria" id="AAM73372">
    <property type="protein sequence ID" value="AAM73372"/>
    <property type="gene ID" value="CT2156"/>
</dbReference>
<dbReference type="EMBL" id="AE006470">
    <property type="protein sequence ID" value="AAM73372.1"/>
    <property type="molecule type" value="Genomic_DNA"/>
</dbReference>
<proteinExistence type="predicted"/>
<dbReference type="PANTHER" id="PTHR33498">
    <property type="entry name" value="TRANSPOSASE FOR INSERTION SEQUENCE ELEMENT IS1557"/>
    <property type="match status" value="1"/>
</dbReference>
<evidence type="ECO:0000259" key="2">
    <source>
        <dbReference type="Pfam" id="PF13542"/>
    </source>
</evidence>
<dbReference type="Proteomes" id="UP000001007">
    <property type="component" value="Chromosome"/>
</dbReference>